<dbReference type="Proteomes" id="UP000432464">
    <property type="component" value="Unassembled WGS sequence"/>
</dbReference>
<proteinExistence type="predicted"/>
<dbReference type="RefSeq" id="WP_154785776.1">
    <property type="nucleotide sequence ID" value="NZ_WMBB01000001.1"/>
</dbReference>
<evidence type="ECO:0000313" key="1">
    <source>
        <dbReference type="EMBL" id="MTE11189.1"/>
    </source>
</evidence>
<comment type="caution">
    <text evidence="1">The sequence shown here is derived from an EMBL/GenBank/DDBJ whole genome shotgun (WGS) entry which is preliminary data.</text>
</comment>
<sequence>MTVDLSFFRSETSQRLRAEGRVEGRVQTLIDAILRSLRARGIEVSQEARQRIESCRELDTLDAWFDRSLTASSITEIFDKEG</sequence>
<reference evidence="1 2" key="1">
    <citation type="submission" date="2019-11" db="EMBL/GenBank/DDBJ databases">
        <title>Nocardia sp. nov. CT2-14 isolated from soil.</title>
        <authorList>
            <person name="Kanchanasin P."/>
            <person name="Tanasupawat S."/>
            <person name="Yuki M."/>
            <person name="Kudo T."/>
        </authorList>
    </citation>
    <scope>NUCLEOTIDE SEQUENCE [LARGE SCALE GENOMIC DNA]</scope>
    <source>
        <strain evidence="1 2">CT2-14</strain>
    </source>
</reference>
<gene>
    <name evidence="1" type="ORF">GLP40_00060</name>
</gene>
<organism evidence="1 2">
    <name type="scientific">Nocardia aurantiaca</name>
    <dbReference type="NCBI Taxonomy" id="2675850"/>
    <lineage>
        <taxon>Bacteria</taxon>
        <taxon>Bacillati</taxon>
        <taxon>Actinomycetota</taxon>
        <taxon>Actinomycetes</taxon>
        <taxon>Mycobacteriales</taxon>
        <taxon>Nocardiaceae</taxon>
        <taxon>Nocardia</taxon>
    </lineage>
</organism>
<evidence type="ECO:0008006" key="3">
    <source>
        <dbReference type="Google" id="ProtNLM"/>
    </source>
</evidence>
<protein>
    <recommendedName>
        <fullName evidence="3">DUF4351 domain-containing protein</fullName>
    </recommendedName>
</protein>
<evidence type="ECO:0000313" key="2">
    <source>
        <dbReference type="Proteomes" id="UP000432464"/>
    </source>
</evidence>
<dbReference type="EMBL" id="WMBB01000001">
    <property type="protein sequence ID" value="MTE11189.1"/>
    <property type="molecule type" value="Genomic_DNA"/>
</dbReference>
<accession>A0A6I3KUM4</accession>
<dbReference type="AlphaFoldDB" id="A0A6I3KUM4"/>
<name>A0A6I3KUM4_9NOCA</name>
<keyword evidence="2" id="KW-1185">Reference proteome</keyword>